<evidence type="ECO:0000313" key="3">
    <source>
        <dbReference type="Proteomes" id="UP000294547"/>
    </source>
</evidence>
<comment type="caution">
    <text evidence="2">The sequence shown here is derived from an EMBL/GenBank/DDBJ whole genome shotgun (WGS) entry which is preliminary data.</text>
</comment>
<dbReference type="PROSITE" id="PS50234">
    <property type="entry name" value="VWFA"/>
    <property type="match status" value="1"/>
</dbReference>
<dbReference type="Proteomes" id="UP000294547">
    <property type="component" value="Unassembled WGS sequence"/>
</dbReference>
<dbReference type="SMART" id="SM00327">
    <property type="entry name" value="VWA"/>
    <property type="match status" value="1"/>
</dbReference>
<evidence type="ECO:0000259" key="1">
    <source>
        <dbReference type="PROSITE" id="PS50234"/>
    </source>
</evidence>
<reference evidence="2 3" key="1">
    <citation type="submission" date="2019-03" db="EMBL/GenBank/DDBJ databases">
        <title>Genomic Encyclopedia of Type Strains, Phase IV (KMG-IV): sequencing the most valuable type-strain genomes for metagenomic binning, comparative biology and taxonomic classification.</title>
        <authorList>
            <person name="Goeker M."/>
        </authorList>
    </citation>
    <scope>NUCLEOTIDE SEQUENCE [LARGE SCALE GENOMIC DNA]</scope>
    <source>
        <strain evidence="2 3">DSM 102969</strain>
    </source>
</reference>
<accession>A0A4V3CWF8</accession>
<dbReference type="AlphaFoldDB" id="A0A4V3CWF8"/>
<evidence type="ECO:0000313" key="2">
    <source>
        <dbReference type="EMBL" id="TDP86228.1"/>
    </source>
</evidence>
<feature type="domain" description="VWFA" evidence="1">
    <location>
        <begin position="93"/>
        <end position="281"/>
    </location>
</feature>
<proteinExistence type="predicted"/>
<sequence length="323" mass="32982">MNALFATPLALAALPLPLLASRLMPPRRPPRGSVRVPAAVAARLGAAGAVSAATGGRRIRLALAWTAWLFLVLALAGPQRVLPSAAVPASGREIVLVLDLSGSMEQKDFVLDGRPVRRIEAVKAVARDFVRRRAGDRVGLVLFADQAEVAAVPTFDLAAVDAALAEAEIGVLGRSTAIGDGLGLAVKRLKDSASPSRVVVLLSDGTATAGAVAPAAAAALARELGIRVHTIALGTTEELDGSAGVASLVDTKTLEAIAAASGGKAFRVRDTEDLRAVADAIETLETAPTDAPPVVVAEPLWPLAAAAALAAGCALLVFDRRRP</sequence>
<dbReference type="PANTHER" id="PTHR22550:SF18">
    <property type="entry name" value="VWFA DOMAIN-CONTAINING PROTEIN"/>
    <property type="match status" value="1"/>
</dbReference>
<dbReference type="Gene3D" id="3.40.50.410">
    <property type="entry name" value="von Willebrand factor, type A domain"/>
    <property type="match status" value="1"/>
</dbReference>
<dbReference type="PANTHER" id="PTHR22550">
    <property type="entry name" value="SPORE GERMINATION PROTEIN"/>
    <property type="match status" value="1"/>
</dbReference>
<keyword evidence="3" id="KW-1185">Reference proteome</keyword>
<gene>
    <name evidence="2" type="ORF">EDD54_0096</name>
</gene>
<dbReference type="EMBL" id="SNXY01000006">
    <property type="protein sequence ID" value="TDP86228.1"/>
    <property type="molecule type" value="Genomic_DNA"/>
</dbReference>
<dbReference type="Pfam" id="PF00092">
    <property type="entry name" value="VWA"/>
    <property type="match status" value="1"/>
</dbReference>
<dbReference type="OrthoDB" id="6206554at2"/>
<protein>
    <submittedName>
        <fullName evidence="2">Ca-activated chloride channel family protein</fullName>
    </submittedName>
</protein>
<dbReference type="SUPFAM" id="SSF53300">
    <property type="entry name" value="vWA-like"/>
    <property type="match status" value="1"/>
</dbReference>
<dbReference type="InterPro" id="IPR050768">
    <property type="entry name" value="UPF0353/GerABKA_families"/>
</dbReference>
<dbReference type="InterPro" id="IPR002035">
    <property type="entry name" value="VWF_A"/>
</dbReference>
<organism evidence="2 3">
    <name type="scientific">Oharaeibacter diazotrophicus</name>
    <dbReference type="NCBI Taxonomy" id="1920512"/>
    <lineage>
        <taxon>Bacteria</taxon>
        <taxon>Pseudomonadati</taxon>
        <taxon>Pseudomonadota</taxon>
        <taxon>Alphaproteobacteria</taxon>
        <taxon>Hyphomicrobiales</taxon>
        <taxon>Pleomorphomonadaceae</taxon>
        <taxon>Oharaeibacter</taxon>
    </lineage>
</organism>
<dbReference type="InterPro" id="IPR036465">
    <property type="entry name" value="vWFA_dom_sf"/>
</dbReference>
<dbReference type="RefSeq" id="WP_126537596.1">
    <property type="nucleotide sequence ID" value="NZ_BSPM01000008.1"/>
</dbReference>
<name>A0A4V3CWF8_9HYPH</name>